<organism evidence="2">
    <name type="scientific">marine sediment metagenome</name>
    <dbReference type="NCBI Taxonomy" id="412755"/>
    <lineage>
        <taxon>unclassified sequences</taxon>
        <taxon>metagenomes</taxon>
        <taxon>ecological metagenomes</taxon>
    </lineage>
</organism>
<keyword evidence="1" id="KW-0472">Membrane</keyword>
<dbReference type="AlphaFoldDB" id="X1A5J7"/>
<evidence type="ECO:0000313" key="2">
    <source>
        <dbReference type="EMBL" id="GAG76999.1"/>
    </source>
</evidence>
<feature type="transmembrane region" description="Helical" evidence="1">
    <location>
        <begin position="31"/>
        <end position="52"/>
    </location>
</feature>
<accession>X1A5J7</accession>
<name>X1A5J7_9ZZZZ</name>
<keyword evidence="1" id="KW-1133">Transmembrane helix</keyword>
<keyword evidence="1" id="KW-0812">Transmembrane</keyword>
<reference evidence="2" key="1">
    <citation type="journal article" date="2014" name="Front. Microbiol.">
        <title>High frequency of phylogenetically diverse reductive dehalogenase-homologous genes in deep subseafloor sedimentary metagenomes.</title>
        <authorList>
            <person name="Kawai M."/>
            <person name="Futagami T."/>
            <person name="Toyoda A."/>
            <person name="Takaki Y."/>
            <person name="Nishi S."/>
            <person name="Hori S."/>
            <person name="Arai W."/>
            <person name="Tsubouchi T."/>
            <person name="Morono Y."/>
            <person name="Uchiyama I."/>
            <person name="Ito T."/>
            <person name="Fujiyama A."/>
            <person name="Inagaki F."/>
            <person name="Takami H."/>
        </authorList>
    </citation>
    <scope>NUCLEOTIDE SEQUENCE</scope>
    <source>
        <strain evidence="2">Expedition CK06-06</strain>
    </source>
</reference>
<comment type="caution">
    <text evidence="2">The sequence shown here is derived from an EMBL/GenBank/DDBJ whole genome shotgun (WGS) entry which is preliminary data.</text>
</comment>
<evidence type="ECO:0000256" key="1">
    <source>
        <dbReference type="SAM" id="Phobius"/>
    </source>
</evidence>
<protein>
    <submittedName>
        <fullName evidence="2">Uncharacterized protein</fullName>
    </submittedName>
</protein>
<gene>
    <name evidence="2" type="ORF">S01H4_27460</name>
</gene>
<dbReference type="EMBL" id="BART01013428">
    <property type="protein sequence ID" value="GAG76999.1"/>
    <property type="molecule type" value="Genomic_DNA"/>
</dbReference>
<sequence length="62" mass="7267">MCACEWNKENYGAFLVRFRGYSDLNDCGGKCVYKCVYVCVYVCVCVCVHVFMNMRMYVSNYD</sequence>
<proteinExistence type="predicted"/>